<keyword evidence="2" id="KW-1185">Reference proteome</keyword>
<accession>A0ABU8DFQ6</accession>
<gene>
    <name evidence="1" type="ORF">V8N49_11815</name>
</gene>
<name>A0ABU8DFQ6_ERWAP</name>
<dbReference type="SUPFAM" id="SSF54637">
    <property type="entry name" value="Thioesterase/thiol ester dehydrase-isomerase"/>
    <property type="match status" value="1"/>
</dbReference>
<dbReference type="InterPro" id="IPR029069">
    <property type="entry name" value="HotDog_dom_sf"/>
</dbReference>
<dbReference type="Proteomes" id="UP001306592">
    <property type="component" value="Unassembled WGS sequence"/>
</dbReference>
<organism evidence="1 2">
    <name type="scientific">Erwinia aphidicola</name>
    <dbReference type="NCBI Taxonomy" id="68334"/>
    <lineage>
        <taxon>Bacteria</taxon>
        <taxon>Pseudomonadati</taxon>
        <taxon>Pseudomonadota</taxon>
        <taxon>Gammaproteobacteria</taxon>
        <taxon>Enterobacterales</taxon>
        <taxon>Erwiniaceae</taxon>
        <taxon>Erwinia</taxon>
    </lineage>
</organism>
<evidence type="ECO:0000313" key="1">
    <source>
        <dbReference type="EMBL" id="MEI2682340.1"/>
    </source>
</evidence>
<comment type="caution">
    <text evidence="1">The sequence shown here is derived from an EMBL/GenBank/DDBJ whole genome shotgun (WGS) entry which is preliminary data.</text>
</comment>
<reference evidence="1 2" key="1">
    <citation type="submission" date="2024-02" db="EMBL/GenBank/DDBJ databases">
        <title>First report Erwinia aphidicola in onion in Chile.</title>
        <authorList>
            <person name="Valenzuela M."/>
            <person name="Pena M."/>
            <person name="Dutta B."/>
        </authorList>
    </citation>
    <scope>NUCLEOTIDE SEQUENCE [LARGE SCALE GENOMIC DNA]</scope>
    <source>
        <strain evidence="1 2">QCJ3A</strain>
    </source>
</reference>
<protein>
    <submittedName>
        <fullName evidence="1">MaoC/PaaZ C-terminal domain-containing protein</fullName>
    </submittedName>
</protein>
<dbReference type="RefSeq" id="WP_048917452.1">
    <property type="nucleotide sequence ID" value="NZ_JBANEI010000007.1"/>
</dbReference>
<dbReference type="EMBL" id="JBANEI010000007">
    <property type="protein sequence ID" value="MEI2682340.1"/>
    <property type="molecule type" value="Genomic_DNA"/>
</dbReference>
<evidence type="ECO:0000313" key="2">
    <source>
        <dbReference type="Proteomes" id="UP001306592"/>
    </source>
</evidence>
<sequence length="263" mass="29038">MMPLHYTLSDAHDWAGFSGDYNPVHFDASWAKKQGAAHLSVHGMRALLDVKAAISPSASDAPLLKCTVRLRRPLWCDMPYQLIRDEKKAAAAIVRDPASGETCLTCQIAPTAALPDVDSVNVSRSELDRPTLTRLQQKFASLLPAGQRWHFLDALLFRHLIQDEALLRQEAVAAMLPQGTTLEALFAHIPVIQTHQESLFDHRLLADWHPHDPAENLTLETLPVMVIGDLQQGAIIRIAARTHSRNHFISTAVTLKIGPVAIA</sequence>
<dbReference type="Gene3D" id="3.10.129.10">
    <property type="entry name" value="Hotdog Thioesterase"/>
    <property type="match status" value="1"/>
</dbReference>
<proteinExistence type="predicted"/>